<evidence type="ECO:0000256" key="1">
    <source>
        <dbReference type="ARBA" id="ARBA00022827"/>
    </source>
</evidence>
<keyword evidence="6" id="KW-1185">Reference proteome</keyword>
<evidence type="ECO:0000256" key="3">
    <source>
        <dbReference type="SAM" id="SignalP"/>
    </source>
</evidence>
<evidence type="ECO:0000259" key="4">
    <source>
        <dbReference type="PROSITE" id="PS51387"/>
    </source>
</evidence>
<comment type="caution">
    <text evidence="5">The sequence shown here is derived from an EMBL/GenBank/DDBJ whole genome shotgun (WGS) entry which is preliminary data.</text>
</comment>
<dbReference type="InterPro" id="IPR010031">
    <property type="entry name" value="FAD_lactone_oxidase-like"/>
</dbReference>
<keyword evidence="3" id="KW-0732">Signal</keyword>
<name>A0ABX2EAG5_9BURK</name>
<dbReference type="InterPro" id="IPR006094">
    <property type="entry name" value="Oxid_FAD_bind_N"/>
</dbReference>
<feature type="signal peptide" evidence="3">
    <location>
        <begin position="1"/>
        <end position="27"/>
    </location>
</feature>
<keyword evidence="1" id="KW-0274">FAD</keyword>
<dbReference type="Gene3D" id="3.30.70.2520">
    <property type="match status" value="1"/>
</dbReference>
<dbReference type="InterPro" id="IPR016166">
    <property type="entry name" value="FAD-bd_PCMH"/>
</dbReference>
<dbReference type="PIRSF" id="PIRSF000136">
    <property type="entry name" value="LGO_GLO"/>
    <property type="match status" value="1"/>
</dbReference>
<dbReference type="PANTHER" id="PTHR43762:SF1">
    <property type="entry name" value="D-ARABINONO-1,4-LACTONE OXIDASE"/>
    <property type="match status" value="1"/>
</dbReference>
<dbReference type="PROSITE" id="PS51387">
    <property type="entry name" value="FAD_PCMH"/>
    <property type="match status" value="1"/>
</dbReference>
<feature type="chain" id="PRO_5045579170" evidence="3">
    <location>
        <begin position="28"/>
        <end position="466"/>
    </location>
</feature>
<sequence length="466" mass="51076">MSGRRGFLTGLGAAGIAAGLRPLPALAAPAAVPVRTPVAPTALPPRWRNWSGLEQCQARAWQAPADEAALADTLRRGPAPLRCVGAGHSFSALVPSEGTLLSLDHFSGARAIDAAAATARFGAGTRLALVSQALHAQGLALHNLPDIDTQTLAGACATGTHGTGATLSALHAQIEALTLISARGERLACSRSERPELFAAAQVSLGALGVITEMTLRVRARHVLKRRVWLRPTAALLDEAPALAERHRHFECYLLPFTGYGAVIVHDEVSEAPAPRGHSADEDVLRDLRRLRDWAGRRPGLRRWLAAKLIDADQREEATDWSWRLLATVRPTLFNESEAHVPREAGINCLREVLAAIERRNEAYFPIEFRYVKGDEAWLSPFHRRDSCSIAVHAAHDEPWQYLVGELGVVFRRHGGRPHWGKLHDRSAAELAALYPRWRDFNALRRELDPDGRLLNPYLRRLFEGG</sequence>
<dbReference type="Gene3D" id="3.30.43.10">
    <property type="entry name" value="Uridine Diphospho-n-acetylenolpyruvylglucosamine Reductase, domain 2"/>
    <property type="match status" value="1"/>
</dbReference>
<dbReference type="InterPro" id="IPR016171">
    <property type="entry name" value="Vanillyl_alc_oxidase_C-sub2"/>
</dbReference>
<gene>
    <name evidence="5" type="ORF">HLB44_00785</name>
</gene>
<dbReference type="Gene3D" id="1.10.45.10">
    <property type="entry name" value="Vanillyl-alcohol Oxidase, Chain A, domain 4"/>
    <property type="match status" value="1"/>
</dbReference>
<evidence type="ECO:0000256" key="2">
    <source>
        <dbReference type="ARBA" id="ARBA00023002"/>
    </source>
</evidence>
<accession>A0ABX2EAG5</accession>
<dbReference type="RefSeq" id="WP_173119613.1">
    <property type="nucleotide sequence ID" value="NZ_JABRWJ010000001.1"/>
</dbReference>
<dbReference type="Proteomes" id="UP000737171">
    <property type="component" value="Unassembled WGS sequence"/>
</dbReference>
<keyword evidence="1" id="KW-0285">Flavoprotein</keyword>
<dbReference type="InterPro" id="IPR006311">
    <property type="entry name" value="TAT_signal"/>
</dbReference>
<evidence type="ECO:0000313" key="5">
    <source>
        <dbReference type="EMBL" id="NRF65508.1"/>
    </source>
</evidence>
<dbReference type="InterPro" id="IPR016167">
    <property type="entry name" value="FAD-bd_PCMH_sub1"/>
</dbReference>
<dbReference type="InterPro" id="IPR007173">
    <property type="entry name" value="ALO_C"/>
</dbReference>
<feature type="domain" description="FAD-binding PCMH-type" evidence="4">
    <location>
        <begin position="54"/>
        <end position="221"/>
    </location>
</feature>
<dbReference type="SUPFAM" id="SSF56176">
    <property type="entry name" value="FAD-binding/transporter-associated domain-like"/>
    <property type="match status" value="1"/>
</dbReference>
<dbReference type="InterPro" id="IPR036318">
    <property type="entry name" value="FAD-bd_PCMH-like_sf"/>
</dbReference>
<dbReference type="PANTHER" id="PTHR43762">
    <property type="entry name" value="L-GULONOLACTONE OXIDASE"/>
    <property type="match status" value="1"/>
</dbReference>
<dbReference type="EMBL" id="JABRWJ010000001">
    <property type="protein sequence ID" value="NRF65508.1"/>
    <property type="molecule type" value="Genomic_DNA"/>
</dbReference>
<dbReference type="Pfam" id="PF01565">
    <property type="entry name" value="FAD_binding_4"/>
    <property type="match status" value="1"/>
</dbReference>
<organism evidence="5 6">
    <name type="scientific">Pseudaquabacterium terrae</name>
    <dbReference type="NCBI Taxonomy" id="2732868"/>
    <lineage>
        <taxon>Bacteria</taxon>
        <taxon>Pseudomonadati</taxon>
        <taxon>Pseudomonadota</taxon>
        <taxon>Betaproteobacteria</taxon>
        <taxon>Burkholderiales</taxon>
        <taxon>Sphaerotilaceae</taxon>
        <taxon>Pseudaquabacterium</taxon>
    </lineage>
</organism>
<evidence type="ECO:0000313" key="6">
    <source>
        <dbReference type="Proteomes" id="UP000737171"/>
    </source>
</evidence>
<reference evidence="5 6" key="1">
    <citation type="submission" date="2020-05" db="EMBL/GenBank/DDBJ databases">
        <title>Aquincola sp. isolate from soil.</title>
        <authorList>
            <person name="Han J."/>
            <person name="Kim D.-U."/>
        </authorList>
    </citation>
    <scope>NUCLEOTIDE SEQUENCE [LARGE SCALE GENOMIC DNA]</scope>
    <source>
        <strain evidence="5 6">S2</strain>
    </source>
</reference>
<dbReference type="NCBIfam" id="TIGR01679">
    <property type="entry name" value="bact_FAD_ox"/>
    <property type="match status" value="1"/>
</dbReference>
<protein>
    <submittedName>
        <fullName evidence="5">FAD-binding protein</fullName>
    </submittedName>
</protein>
<dbReference type="PROSITE" id="PS51318">
    <property type="entry name" value="TAT"/>
    <property type="match status" value="1"/>
</dbReference>
<keyword evidence="2" id="KW-0560">Oxidoreductase</keyword>
<dbReference type="Pfam" id="PF04030">
    <property type="entry name" value="ALO"/>
    <property type="match status" value="1"/>
</dbReference>
<dbReference type="InterPro" id="IPR016169">
    <property type="entry name" value="FAD-bd_PCMH_sub2"/>
</dbReference>
<dbReference type="Gene3D" id="3.30.465.10">
    <property type="match status" value="1"/>
</dbReference>
<proteinExistence type="predicted"/>